<dbReference type="InterPro" id="IPR052645">
    <property type="entry name" value="Pumilio_domain_protein"/>
</dbReference>
<evidence type="ECO:0000313" key="7">
    <source>
        <dbReference type="EMBL" id="PWN21418.1"/>
    </source>
</evidence>
<dbReference type="InterPro" id="IPR012677">
    <property type="entry name" value="Nucleotide-bd_a/b_plait_sf"/>
</dbReference>
<feature type="compositionally biased region" description="Polar residues" evidence="4">
    <location>
        <begin position="1474"/>
        <end position="1490"/>
    </location>
</feature>
<dbReference type="Pfam" id="PF00076">
    <property type="entry name" value="RRM_1"/>
    <property type="match status" value="2"/>
</dbReference>
<dbReference type="PROSITE" id="PS50303">
    <property type="entry name" value="PUM_HD"/>
    <property type="match status" value="1"/>
</dbReference>
<keyword evidence="2" id="KW-0694">RNA-binding</keyword>
<feature type="compositionally biased region" description="Gly residues" evidence="4">
    <location>
        <begin position="1510"/>
        <end position="1525"/>
    </location>
</feature>
<feature type="repeat" description="Pumilio" evidence="3">
    <location>
        <begin position="1146"/>
        <end position="1188"/>
    </location>
</feature>
<dbReference type="PANTHER" id="PTHR47093">
    <property type="entry name" value="PROTEIN JSN1-RELATED"/>
    <property type="match status" value="1"/>
</dbReference>
<feature type="region of interest" description="Disordered" evidence="4">
    <location>
        <begin position="366"/>
        <end position="403"/>
    </location>
</feature>
<evidence type="ECO:0000256" key="1">
    <source>
        <dbReference type="ARBA" id="ARBA00022737"/>
    </source>
</evidence>
<feature type="compositionally biased region" description="Low complexity" evidence="4">
    <location>
        <begin position="77"/>
        <end position="89"/>
    </location>
</feature>
<feature type="region of interest" description="Disordered" evidence="4">
    <location>
        <begin position="1404"/>
        <end position="1532"/>
    </location>
</feature>
<dbReference type="PROSITE" id="PS50102">
    <property type="entry name" value="RRM"/>
    <property type="match status" value="2"/>
</dbReference>
<accession>A0A316U9A4</accession>
<keyword evidence="1" id="KW-0677">Repeat</keyword>
<feature type="repeat" description="Pumilio" evidence="3">
    <location>
        <begin position="1109"/>
        <end position="1144"/>
    </location>
</feature>
<feature type="domain" description="RRM" evidence="5">
    <location>
        <begin position="793"/>
        <end position="868"/>
    </location>
</feature>
<feature type="compositionally biased region" description="Low complexity" evidence="4">
    <location>
        <begin position="366"/>
        <end position="385"/>
    </location>
</feature>
<feature type="domain" description="PUM-HD" evidence="6">
    <location>
        <begin position="1012"/>
        <end position="1372"/>
    </location>
</feature>
<dbReference type="EMBL" id="KZ819325">
    <property type="protein sequence ID" value="PWN21418.1"/>
    <property type="molecule type" value="Genomic_DNA"/>
</dbReference>
<dbReference type="FunFam" id="3.30.70.330:FF:000842">
    <property type="entry name" value="Pumilio domain-containing protein c"/>
    <property type="match status" value="1"/>
</dbReference>
<evidence type="ECO:0008006" key="9">
    <source>
        <dbReference type="Google" id="ProtNLM"/>
    </source>
</evidence>
<protein>
    <recommendedName>
        <fullName evidence="9">ARM repeat-containing protein</fullName>
    </recommendedName>
</protein>
<dbReference type="SMART" id="SM00025">
    <property type="entry name" value="Pumilio"/>
    <property type="match status" value="6"/>
</dbReference>
<dbReference type="InterPro" id="IPR035979">
    <property type="entry name" value="RBD_domain_sf"/>
</dbReference>
<dbReference type="GeneID" id="37011223"/>
<feature type="compositionally biased region" description="Polar residues" evidence="4">
    <location>
        <begin position="218"/>
        <end position="237"/>
    </location>
</feature>
<dbReference type="GO" id="GO:0000288">
    <property type="term" value="P:nuclear-transcribed mRNA catabolic process, deadenylation-dependent decay"/>
    <property type="evidence" value="ECO:0007669"/>
    <property type="project" value="TreeGrafter"/>
</dbReference>
<feature type="compositionally biased region" description="Polar residues" evidence="4">
    <location>
        <begin position="1425"/>
        <end position="1452"/>
    </location>
</feature>
<dbReference type="Gene3D" id="1.25.10.10">
    <property type="entry name" value="Leucine-rich Repeat Variant"/>
    <property type="match status" value="1"/>
</dbReference>
<feature type="region of interest" description="Disordered" evidence="4">
    <location>
        <begin position="211"/>
        <end position="237"/>
    </location>
</feature>
<feature type="repeat" description="Pumilio" evidence="3">
    <location>
        <begin position="1073"/>
        <end position="1108"/>
    </location>
</feature>
<evidence type="ECO:0000256" key="3">
    <source>
        <dbReference type="PROSITE-ProRule" id="PRU00317"/>
    </source>
</evidence>
<dbReference type="OrthoDB" id="2017782at2759"/>
<dbReference type="InterPro" id="IPR016024">
    <property type="entry name" value="ARM-type_fold"/>
</dbReference>
<dbReference type="GO" id="GO:0003723">
    <property type="term" value="F:RNA binding"/>
    <property type="evidence" value="ECO:0007669"/>
    <property type="project" value="UniProtKB-UniRule"/>
</dbReference>
<reference evidence="7 8" key="1">
    <citation type="journal article" date="2018" name="Mol. Biol. Evol.">
        <title>Broad Genomic Sampling Reveals a Smut Pathogenic Ancestry of the Fungal Clade Ustilaginomycotina.</title>
        <authorList>
            <person name="Kijpornyongpan T."/>
            <person name="Mondo S.J."/>
            <person name="Barry K."/>
            <person name="Sandor L."/>
            <person name="Lee J."/>
            <person name="Lipzen A."/>
            <person name="Pangilinan J."/>
            <person name="LaButti K."/>
            <person name="Hainaut M."/>
            <person name="Henrissat B."/>
            <person name="Grigoriev I.V."/>
            <person name="Spatafora J.W."/>
            <person name="Aime M.C."/>
        </authorList>
    </citation>
    <scope>NUCLEOTIDE SEQUENCE [LARGE SCALE GENOMIC DNA]</scope>
    <source>
        <strain evidence="7 8">MCA 4718</strain>
    </source>
</reference>
<dbReference type="Proteomes" id="UP000245942">
    <property type="component" value="Unassembled WGS sequence"/>
</dbReference>
<dbReference type="Gene3D" id="3.30.70.330">
    <property type="match status" value="2"/>
</dbReference>
<dbReference type="Pfam" id="PF00806">
    <property type="entry name" value="PUF"/>
    <property type="match status" value="3"/>
</dbReference>
<feature type="compositionally biased region" description="Low complexity" evidence="4">
    <location>
        <begin position="1"/>
        <end position="28"/>
    </location>
</feature>
<gene>
    <name evidence="7" type="ORF">BCV69DRAFT_169722</name>
</gene>
<dbReference type="SUPFAM" id="SSF54928">
    <property type="entry name" value="RNA-binding domain, RBD"/>
    <property type="match status" value="2"/>
</dbReference>
<feature type="compositionally biased region" description="Polar residues" evidence="4">
    <location>
        <begin position="1404"/>
        <end position="1417"/>
    </location>
</feature>
<dbReference type="InterPro" id="IPR033133">
    <property type="entry name" value="PUM-HD"/>
</dbReference>
<feature type="region of interest" description="Disordered" evidence="4">
    <location>
        <begin position="958"/>
        <end position="982"/>
    </location>
</feature>
<evidence type="ECO:0000259" key="6">
    <source>
        <dbReference type="PROSITE" id="PS50303"/>
    </source>
</evidence>
<dbReference type="SUPFAM" id="SSF48371">
    <property type="entry name" value="ARM repeat"/>
    <property type="match status" value="1"/>
</dbReference>
<evidence type="ECO:0000256" key="2">
    <source>
        <dbReference type="PROSITE-ProRule" id="PRU00176"/>
    </source>
</evidence>
<evidence type="ECO:0000256" key="4">
    <source>
        <dbReference type="SAM" id="MobiDB-lite"/>
    </source>
</evidence>
<proteinExistence type="predicted"/>
<feature type="compositionally biased region" description="Polar residues" evidence="4">
    <location>
        <begin position="393"/>
        <end position="403"/>
    </location>
</feature>
<feature type="compositionally biased region" description="Low complexity" evidence="4">
    <location>
        <begin position="962"/>
        <end position="972"/>
    </location>
</feature>
<keyword evidence="8" id="KW-1185">Reference proteome</keyword>
<dbReference type="RefSeq" id="XP_025348578.1">
    <property type="nucleotide sequence ID" value="XM_025489489.1"/>
</dbReference>
<feature type="region of interest" description="Disordered" evidence="4">
    <location>
        <begin position="111"/>
        <end position="193"/>
    </location>
</feature>
<dbReference type="PROSITE" id="PS50302">
    <property type="entry name" value="PUM"/>
    <property type="match status" value="3"/>
</dbReference>
<feature type="region of interest" description="Disordered" evidence="4">
    <location>
        <begin position="470"/>
        <end position="507"/>
    </location>
</feature>
<feature type="region of interest" description="Disordered" evidence="4">
    <location>
        <begin position="1"/>
        <end position="96"/>
    </location>
</feature>
<dbReference type="PANTHER" id="PTHR47093:SF1">
    <property type="entry name" value="PROTEIN JSN1-RELATED"/>
    <property type="match status" value="1"/>
</dbReference>
<dbReference type="InterPro" id="IPR011989">
    <property type="entry name" value="ARM-like"/>
</dbReference>
<feature type="compositionally biased region" description="Polar residues" evidence="4">
    <location>
        <begin position="167"/>
        <end position="179"/>
    </location>
</feature>
<dbReference type="CDD" id="cd00590">
    <property type="entry name" value="RRM_SF"/>
    <property type="match status" value="1"/>
</dbReference>
<feature type="region of interest" description="Disordered" evidence="4">
    <location>
        <begin position="727"/>
        <end position="788"/>
    </location>
</feature>
<dbReference type="STRING" id="1684307.A0A316U9A4"/>
<dbReference type="InterPro" id="IPR000504">
    <property type="entry name" value="RRM_dom"/>
</dbReference>
<evidence type="ECO:0000259" key="5">
    <source>
        <dbReference type="PROSITE" id="PS50102"/>
    </source>
</evidence>
<feature type="domain" description="RRM" evidence="5">
    <location>
        <begin position="665"/>
        <end position="746"/>
    </location>
</feature>
<feature type="compositionally biased region" description="Polar residues" evidence="4">
    <location>
        <begin position="750"/>
        <end position="761"/>
    </location>
</feature>
<evidence type="ECO:0000313" key="8">
    <source>
        <dbReference type="Proteomes" id="UP000245942"/>
    </source>
</evidence>
<dbReference type="InterPro" id="IPR001313">
    <property type="entry name" value="Pumilio_RNA-bd_rpt"/>
</dbReference>
<feature type="compositionally biased region" description="Polar residues" evidence="4">
    <location>
        <begin position="43"/>
        <end position="56"/>
    </location>
</feature>
<organism evidence="7 8">
    <name type="scientific">Pseudomicrostroma glucosiphilum</name>
    <dbReference type="NCBI Taxonomy" id="1684307"/>
    <lineage>
        <taxon>Eukaryota</taxon>
        <taxon>Fungi</taxon>
        <taxon>Dikarya</taxon>
        <taxon>Basidiomycota</taxon>
        <taxon>Ustilaginomycotina</taxon>
        <taxon>Exobasidiomycetes</taxon>
        <taxon>Microstromatales</taxon>
        <taxon>Microstromatales incertae sedis</taxon>
        <taxon>Pseudomicrostroma</taxon>
    </lineage>
</organism>
<sequence length="1532" mass="162016">MPGSSAATSSGQGGEASQQQKQSSGATGNSSRPPSAYERRASQQDTNASAGPSQPSALPPFSKRARQIQEESGVNLPVAAPVSPRSSVSGGHYRPPALRESASFTLESLNEILRPVQHPQGNRHSISTLSQPATKGRDRAGTLPSSWSGQGEQLLPARPRERLGSDFQPTSRSGNSSPLLSGEAGDGGAAAFGDGLPKRLGSIGSIPTLGNFGRRQTAGPSTLSLASSANDVPSETSAELPARLRTASLASGLTSSDPFASGIFSSPTSAWPDRTRAQSTQLTGRHMQELRGRGATIANPSSVAADKAYHLDAAANSLEQNRIMMDNLGLSEPRAADTEVYSGVGGGSISGASGAVGANRYSISSSVSSSAGRDRATTLAAATARPKFDSSTRGRSSSFAPNQIFGNYSIDEESAVPTSNVRSGQDAVSPLLTFAQHGGLANNALQQRLSLETAGGRQVGRGRATSLSVLNDAGSHHPASVRNEGSLHQYRPTEQQQTYTSEYGSGYGMAPSPSTQGFFSDVVTQEALYAWAAEHKLDPVAFAEVAAASGVLVAPSSAATDQEEFARSAATTRLRAGTVAVLPSGASSRMRAEQELMRLAGAGPPASEGDLSFQQLYPRPFASSSSPVKAAALDNHVRERGSPEKVPNAVHQATSRSHNHQQPTRSLWIGNLDVSTTGQELMQAFAPYGAIESLRLLPEKECGFVNYVETADAVRAREDVLHRLGGKIKPNGTGPNGTVRIGFGKIDSAPDSTAHGNSGVTSPRGGKFRPISPSDGASLTPGGGERDESLPTRALWIGSIPSTTTPATLLSIFQPYGPIESARVLTHKNCGFINFERVDDAVRARKMLNGRDVLGAEVGSVRVGFAKVPSKPADDAFPGEPSSEGYASAVDSLDRLKGASGVPAERQAIASNLDNYRSPLVTDLLSNKHVQQQNLLDEQHLAGGMPAPPGVSALALSHTRSASHSGLSASNSIVPSSDKGGVPLPAELQPRPSVTDLQLLMEDLSTQDTDEERESHLTAVRQFRPPATYYTSIPLVSEINNPRRFDSTKLRDMRKGIESGQYSQADIDNIASSFLESIVDLASDYIGNTVVQKFFEKCSEPIKTALLQRIAPHLAMIGIHKNGTWSAQKIIDTAQTPEQRSLIAQHLRPYIPPLLLDQFGNYVVQCLLPYGSFAEAGEQRTGSDFIIDAMTDRCWEIAQGRFGARSMRACLESPKVTRLQCKRVAIAIILNSVPLATSPNGSLLLTWLLDASELPGRFRLLAPRFMPHLTHLCTHKLASLTVLRVVNQNAEPEAASRIMGALFESPNDATLEEILTDQVHGSQFITKVLQSPHIDLSRRDGYCEQVKRIVREHRLTSVPAYRKLVEDLGLPFQPSGPHMFGNGNGAQHSGGVPVVRAGYPIATSPHTSHASQHSMSGIANGLTGYPTSTAPRYGSHQQQYSSTAYSHPAQSPQAPPRHFGQHDPQFRDAFNPWPSMSSSPASTGGYNTGSPTPPIRMGGRSPAKTPPTQGGSGGPGGSAAAGRGGYVATPGY</sequence>
<feature type="compositionally biased region" description="Polar residues" evidence="4">
    <location>
        <begin position="492"/>
        <end position="503"/>
    </location>
</feature>
<name>A0A316U9A4_9BASI</name>
<feature type="compositionally biased region" description="Polar residues" evidence="4">
    <location>
        <begin position="119"/>
        <end position="133"/>
    </location>
</feature>
<dbReference type="SMART" id="SM00360">
    <property type="entry name" value="RRM"/>
    <property type="match status" value="2"/>
</dbReference>